<evidence type="ECO:0000313" key="1">
    <source>
        <dbReference type="EMBL" id="PIO73445.1"/>
    </source>
</evidence>
<protein>
    <submittedName>
        <fullName evidence="1">Uncharacterized protein</fullName>
    </submittedName>
</protein>
<dbReference type="AlphaFoldDB" id="A0A2G9UT71"/>
<keyword evidence="2" id="KW-1185">Reference proteome</keyword>
<accession>A0A2G9UT71</accession>
<reference evidence="1 2" key="1">
    <citation type="submission" date="2015-09" db="EMBL/GenBank/DDBJ databases">
        <title>Draft genome of the parasitic nematode Teladorsagia circumcincta isolate WARC Sus (inbred).</title>
        <authorList>
            <person name="Mitreva M."/>
        </authorList>
    </citation>
    <scope>NUCLEOTIDE SEQUENCE [LARGE SCALE GENOMIC DNA]</scope>
    <source>
        <strain evidence="1 2">S</strain>
    </source>
</reference>
<proteinExistence type="predicted"/>
<evidence type="ECO:0000313" key="2">
    <source>
        <dbReference type="Proteomes" id="UP000230423"/>
    </source>
</evidence>
<organism evidence="1 2">
    <name type="scientific">Teladorsagia circumcincta</name>
    <name type="common">Brown stomach worm</name>
    <name type="synonym">Ostertagia circumcincta</name>
    <dbReference type="NCBI Taxonomy" id="45464"/>
    <lineage>
        <taxon>Eukaryota</taxon>
        <taxon>Metazoa</taxon>
        <taxon>Ecdysozoa</taxon>
        <taxon>Nematoda</taxon>
        <taxon>Chromadorea</taxon>
        <taxon>Rhabditida</taxon>
        <taxon>Rhabditina</taxon>
        <taxon>Rhabditomorpha</taxon>
        <taxon>Strongyloidea</taxon>
        <taxon>Trichostrongylidae</taxon>
        <taxon>Teladorsagia</taxon>
    </lineage>
</organism>
<name>A0A2G9UT71_TELCI</name>
<sequence length="69" mass="7795">MNAILGAEDRQRIVDERMATLALLSYSVSIQNYTLEDCQIAYHATTNSLMQEALRMAKDSAVGYGEEHW</sequence>
<dbReference type="Proteomes" id="UP000230423">
    <property type="component" value="Unassembled WGS sequence"/>
</dbReference>
<dbReference type="EMBL" id="KZ345458">
    <property type="protein sequence ID" value="PIO73445.1"/>
    <property type="molecule type" value="Genomic_DNA"/>
</dbReference>
<dbReference type="OrthoDB" id="5794765at2759"/>
<gene>
    <name evidence="1" type="ORF">TELCIR_04587</name>
</gene>